<proteinExistence type="predicted"/>
<protein>
    <submittedName>
        <fullName evidence="10">Transcription factor bHLH30-like</fullName>
    </submittedName>
</protein>
<feature type="domain" description="BHLH" evidence="7">
    <location>
        <begin position="35"/>
        <end position="84"/>
    </location>
</feature>
<dbReference type="InterPro" id="IPR011598">
    <property type="entry name" value="bHLH_dom"/>
</dbReference>
<dbReference type="Gene3D" id="3.30.70.260">
    <property type="match status" value="1"/>
</dbReference>
<dbReference type="InterPro" id="IPR045847">
    <property type="entry name" value="AIG1-like"/>
</dbReference>
<evidence type="ECO:0000313" key="9">
    <source>
        <dbReference type="Proteomes" id="UP000515121"/>
    </source>
</evidence>
<dbReference type="GO" id="GO:0046983">
    <property type="term" value="F:protein dimerization activity"/>
    <property type="evidence" value="ECO:0007669"/>
    <property type="project" value="InterPro"/>
</dbReference>
<evidence type="ECO:0000256" key="4">
    <source>
        <dbReference type="ARBA" id="ARBA00023163"/>
    </source>
</evidence>
<dbReference type="CDD" id="cd04873">
    <property type="entry name" value="ACT_UUR-ACR-like"/>
    <property type="match status" value="1"/>
</dbReference>
<keyword evidence="9" id="KW-1185">Reference proteome</keyword>
<evidence type="ECO:0000259" key="8">
    <source>
        <dbReference type="PROSITE" id="PS51671"/>
    </source>
</evidence>
<dbReference type="Proteomes" id="UP000515121">
    <property type="component" value="Unplaced"/>
</dbReference>
<dbReference type="RefSeq" id="XP_022750832.1">
    <property type="nucleotide sequence ID" value="XM_022895097.1"/>
</dbReference>
<evidence type="ECO:0000256" key="1">
    <source>
        <dbReference type="ARBA" id="ARBA00004123"/>
    </source>
</evidence>
<keyword evidence="2" id="KW-0805">Transcription regulation</keyword>
<evidence type="ECO:0000256" key="6">
    <source>
        <dbReference type="SAM" id="MobiDB-lite"/>
    </source>
</evidence>
<organism evidence="9 10">
    <name type="scientific">Durio zibethinus</name>
    <name type="common">Durian</name>
    <dbReference type="NCBI Taxonomy" id="66656"/>
    <lineage>
        <taxon>Eukaryota</taxon>
        <taxon>Viridiplantae</taxon>
        <taxon>Streptophyta</taxon>
        <taxon>Embryophyta</taxon>
        <taxon>Tracheophyta</taxon>
        <taxon>Spermatophyta</taxon>
        <taxon>Magnoliopsida</taxon>
        <taxon>eudicotyledons</taxon>
        <taxon>Gunneridae</taxon>
        <taxon>Pentapetalae</taxon>
        <taxon>rosids</taxon>
        <taxon>malvids</taxon>
        <taxon>Malvales</taxon>
        <taxon>Malvaceae</taxon>
        <taxon>Helicteroideae</taxon>
        <taxon>Durio</taxon>
    </lineage>
</organism>
<sequence length="232" mass="26053">MFLKSFCGFENNDSPINLTEGEDSIKTFSERKSTEACKSHKEAERRRRQRINAHFSTLRSLLPNTTKTDKASLLAEVVHHVRELKRQVEDVGRRHGDGGCSNSQRPELESWPFPGEGDEATLSFYEEEEKLLKATVCCEDRPGLNRDLSRVIRSFQAKVVRAEITTIGGRTRSVVVLQWSGDEEEIGPLKRALRAVMENRVSGMAQVIGSKRARVFGSDYESGHGFLVGSNV</sequence>
<dbReference type="InterPro" id="IPR036638">
    <property type="entry name" value="HLH_DNA-bd_sf"/>
</dbReference>
<dbReference type="InterPro" id="IPR045865">
    <property type="entry name" value="ACT-like_dom_sf"/>
</dbReference>
<accession>A0A6P5ZE95</accession>
<dbReference type="KEGG" id="dzi:111299710"/>
<dbReference type="Gene3D" id="4.10.280.10">
    <property type="entry name" value="Helix-loop-helix DNA-binding domain"/>
    <property type="match status" value="1"/>
</dbReference>
<feature type="region of interest" description="Disordered" evidence="6">
    <location>
        <begin position="92"/>
        <end position="113"/>
    </location>
</feature>
<dbReference type="Pfam" id="PF00010">
    <property type="entry name" value="HLH"/>
    <property type="match status" value="1"/>
</dbReference>
<dbReference type="GO" id="GO:0003677">
    <property type="term" value="F:DNA binding"/>
    <property type="evidence" value="ECO:0007669"/>
    <property type="project" value="UniProtKB-KW"/>
</dbReference>
<dbReference type="CDD" id="cd11455">
    <property type="entry name" value="bHLH_AtAIG1_like"/>
    <property type="match status" value="1"/>
</dbReference>
<dbReference type="SUPFAM" id="SSF55021">
    <property type="entry name" value="ACT-like"/>
    <property type="match status" value="1"/>
</dbReference>
<evidence type="ECO:0000313" key="10">
    <source>
        <dbReference type="RefSeq" id="XP_022750832.1"/>
    </source>
</evidence>
<keyword evidence="5" id="KW-0539">Nucleus</keyword>
<dbReference type="GO" id="GO:0005634">
    <property type="term" value="C:nucleus"/>
    <property type="evidence" value="ECO:0007669"/>
    <property type="project" value="UniProtKB-SubCell"/>
</dbReference>
<reference evidence="10" key="1">
    <citation type="submission" date="2025-08" db="UniProtKB">
        <authorList>
            <consortium name="RefSeq"/>
        </authorList>
    </citation>
    <scope>IDENTIFICATION</scope>
    <source>
        <tissue evidence="10">Fruit stalk</tissue>
    </source>
</reference>
<keyword evidence="3" id="KW-0238">DNA-binding</keyword>
<evidence type="ECO:0000256" key="5">
    <source>
        <dbReference type="ARBA" id="ARBA00023242"/>
    </source>
</evidence>
<dbReference type="PROSITE" id="PS51671">
    <property type="entry name" value="ACT"/>
    <property type="match status" value="1"/>
</dbReference>
<evidence type="ECO:0000256" key="2">
    <source>
        <dbReference type="ARBA" id="ARBA00023015"/>
    </source>
</evidence>
<dbReference type="GO" id="GO:0003700">
    <property type="term" value="F:DNA-binding transcription factor activity"/>
    <property type="evidence" value="ECO:0007669"/>
    <property type="project" value="InterPro"/>
</dbReference>
<comment type="subcellular location">
    <subcellularLocation>
        <location evidence="1">Nucleus</location>
    </subcellularLocation>
</comment>
<dbReference type="SMART" id="SM00353">
    <property type="entry name" value="HLH"/>
    <property type="match status" value="1"/>
</dbReference>
<dbReference type="AlphaFoldDB" id="A0A6P5ZE95"/>
<dbReference type="PANTHER" id="PTHR45844:SF16">
    <property type="entry name" value="TRANSCRIPTION FACTOR BHLH30-LIKE"/>
    <property type="match status" value="1"/>
</dbReference>
<dbReference type="PANTHER" id="PTHR45844">
    <property type="entry name" value="TRANSCRIPTION FACTOR BHLH30"/>
    <property type="match status" value="1"/>
</dbReference>
<feature type="domain" description="ACT" evidence="8">
    <location>
        <begin position="133"/>
        <end position="209"/>
    </location>
</feature>
<dbReference type="InterPro" id="IPR002912">
    <property type="entry name" value="ACT_dom"/>
</dbReference>
<dbReference type="SUPFAM" id="SSF47459">
    <property type="entry name" value="HLH, helix-loop-helix DNA-binding domain"/>
    <property type="match status" value="1"/>
</dbReference>
<evidence type="ECO:0000259" key="7">
    <source>
        <dbReference type="PROSITE" id="PS50888"/>
    </source>
</evidence>
<dbReference type="OrthoDB" id="71302at2759"/>
<dbReference type="PROSITE" id="PS50888">
    <property type="entry name" value="BHLH"/>
    <property type="match status" value="1"/>
</dbReference>
<dbReference type="GeneID" id="111299710"/>
<keyword evidence="4" id="KW-0804">Transcription</keyword>
<gene>
    <name evidence="10" type="primary">LOC111299710</name>
</gene>
<evidence type="ECO:0000256" key="3">
    <source>
        <dbReference type="ARBA" id="ARBA00023125"/>
    </source>
</evidence>
<name>A0A6P5ZE95_DURZI</name>